<sequence length="250" mass="26281">MGAGPAGLETALTIALARPDVDVVVHDRADRLGGQLCTATASGTRPGWSRLLRYYERQLARAGVQLRLGSEVSDALGMPTVWAAGAVEEQAPAGRVTSTRFLTDRSLRPSRPVVVDDGFGWWPALSSVELAFDRGAEVVTLVTAAPSLGAAIPADARAQLLRRLRGRALDVLPLTEVVGSTPTGVTVRSNGSPGAREVHGDAVVQVGLRTALPAPDHADWAVGDCISPRRVAHAVAEGRELGRRLARTPD</sequence>
<proteinExistence type="predicted"/>
<dbReference type="Gene3D" id="3.50.50.60">
    <property type="entry name" value="FAD/NAD(P)-binding domain"/>
    <property type="match status" value="1"/>
</dbReference>
<dbReference type="InterPro" id="IPR036188">
    <property type="entry name" value="FAD/NAD-bd_sf"/>
</dbReference>
<dbReference type="Proteomes" id="UP001239215">
    <property type="component" value="Unassembled WGS sequence"/>
</dbReference>
<evidence type="ECO:0000313" key="1">
    <source>
        <dbReference type="EMBL" id="MDQ1106579.1"/>
    </source>
</evidence>
<name>A0AAJ1X3N2_9ACTN</name>
<dbReference type="EMBL" id="JAUTAN010000001">
    <property type="protein sequence ID" value="MDQ1106579.1"/>
    <property type="molecule type" value="Genomic_DNA"/>
</dbReference>
<dbReference type="SUPFAM" id="SSF51905">
    <property type="entry name" value="FAD/NAD(P)-binding domain"/>
    <property type="match status" value="1"/>
</dbReference>
<accession>A0AAJ1X3N2</accession>
<dbReference type="Gene3D" id="3.40.50.720">
    <property type="entry name" value="NAD(P)-binding Rossmann-like Domain"/>
    <property type="match status" value="1"/>
</dbReference>
<dbReference type="AlphaFoldDB" id="A0AAJ1X3N2"/>
<gene>
    <name evidence="1" type="ORF">QE405_003863</name>
</gene>
<reference evidence="1" key="1">
    <citation type="submission" date="2023-07" db="EMBL/GenBank/DDBJ databases">
        <title>Functional and genomic diversity of the sorghum phyllosphere microbiome.</title>
        <authorList>
            <person name="Shade A."/>
        </authorList>
    </citation>
    <scope>NUCLEOTIDE SEQUENCE</scope>
    <source>
        <strain evidence="1">SORGH_AS_1067</strain>
    </source>
</reference>
<comment type="caution">
    <text evidence="1">The sequence shown here is derived from an EMBL/GenBank/DDBJ whole genome shotgun (WGS) entry which is preliminary data.</text>
</comment>
<organism evidence="1 2">
    <name type="scientific">Nocardioides zeae</name>
    <dbReference type="NCBI Taxonomy" id="1457234"/>
    <lineage>
        <taxon>Bacteria</taxon>
        <taxon>Bacillati</taxon>
        <taxon>Actinomycetota</taxon>
        <taxon>Actinomycetes</taxon>
        <taxon>Propionibacteriales</taxon>
        <taxon>Nocardioidaceae</taxon>
        <taxon>Nocardioides</taxon>
    </lineage>
</organism>
<evidence type="ECO:0000313" key="2">
    <source>
        <dbReference type="Proteomes" id="UP001239215"/>
    </source>
</evidence>
<protein>
    <submittedName>
        <fullName evidence="1">NADPH-dependent 2,4-dienoyl-CoA reductase/sulfur reductase-like enzyme</fullName>
    </submittedName>
</protein>
<dbReference type="RefSeq" id="WP_307204370.1">
    <property type="nucleotide sequence ID" value="NZ_JAUTAN010000001.1"/>
</dbReference>